<proteinExistence type="inferred from homology"/>
<evidence type="ECO:0000313" key="6">
    <source>
        <dbReference type="EMBL" id="MQA39947.1"/>
    </source>
</evidence>
<dbReference type="Gene3D" id="1.10.10.970">
    <property type="entry name" value="RNA 2'-phosphotransferase, Tpt1/KptA family, N-terminal domain"/>
    <property type="match status" value="1"/>
</dbReference>
<evidence type="ECO:0000256" key="1">
    <source>
        <dbReference type="ARBA" id="ARBA00009836"/>
    </source>
</evidence>
<evidence type="ECO:0000256" key="4">
    <source>
        <dbReference type="ARBA" id="ARBA00025212"/>
    </source>
</evidence>
<organism evidence="6 7">
    <name type="scientific">Rugamonas aquatica</name>
    <dbReference type="NCBI Taxonomy" id="2743357"/>
    <lineage>
        <taxon>Bacteria</taxon>
        <taxon>Pseudomonadati</taxon>
        <taxon>Pseudomonadota</taxon>
        <taxon>Betaproteobacteria</taxon>
        <taxon>Burkholderiales</taxon>
        <taxon>Oxalobacteraceae</taxon>
        <taxon>Telluria group</taxon>
        <taxon>Rugamonas</taxon>
    </lineage>
</organism>
<dbReference type="PANTHER" id="PTHR12684:SF2">
    <property type="entry name" value="TRNA 2'-PHOSPHOTRANSFERASE 1"/>
    <property type="match status" value="1"/>
</dbReference>
<dbReference type="InterPro" id="IPR022928">
    <property type="entry name" value="RNA_2'-PTrans_KptA"/>
</dbReference>
<evidence type="ECO:0000256" key="3">
    <source>
        <dbReference type="ARBA" id="ARBA00023027"/>
    </source>
</evidence>
<dbReference type="Proteomes" id="UP000440498">
    <property type="component" value="Unassembled WGS sequence"/>
</dbReference>
<name>A0A6A7N4Z1_9BURK</name>
<dbReference type="EMBL" id="WHUG01000006">
    <property type="protein sequence ID" value="MQA39947.1"/>
    <property type="molecule type" value="Genomic_DNA"/>
</dbReference>
<dbReference type="RefSeq" id="WP_152839182.1">
    <property type="nucleotide sequence ID" value="NZ_WHUG01000006.1"/>
</dbReference>
<sequence length="182" mass="20236">MSKHIEQASKFLSLILRHSPETIGLRLDNEGWADIEELISSANAKGRDLSRELLLEVVSTSDKQRFAINDNGTKIRANQGHSIPVELKLDPQVPPSHLFHGTATRFEASIRKDGLLRGSRQYVHLSSSIEVAVTVGTRHGKPLVLSVLAEQMHHDGIAFYFSENGVWLTESVPVKYIKFEGA</sequence>
<gene>
    <name evidence="5" type="primary">kptA</name>
    <name evidence="6" type="ORF">GEV02_17490</name>
</gene>
<evidence type="ECO:0000256" key="2">
    <source>
        <dbReference type="ARBA" id="ARBA00022679"/>
    </source>
</evidence>
<reference evidence="6 7" key="1">
    <citation type="submission" date="2019-10" db="EMBL/GenBank/DDBJ databases">
        <title>Two novel species isolated from a subtropical stream in China.</title>
        <authorList>
            <person name="Lu H."/>
        </authorList>
    </citation>
    <scope>NUCLEOTIDE SEQUENCE [LARGE SCALE GENOMIC DNA]</scope>
    <source>
        <strain evidence="6 7">FT29W</strain>
    </source>
</reference>
<comment type="caution">
    <text evidence="6">The sequence shown here is derived from an EMBL/GenBank/DDBJ whole genome shotgun (WGS) entry which is preliminary data.</text>
</comment>
<keyword evidence="2 5" id="KW-0808">Transferase</keyword>
<dbReference type="GO" id="GO:0006388">
    <property type="term" value="P:tRNA splicing, via endonucleolytic cleavage and ligation"/>
    <property type="evidence" value="ECO:0007669"/>
    <property type="project" value="UniProtKB-UniRule"/>
</dbReference>
<dbReference type="AlphaFoldDB" id="A0A6A7N4Z1"/>
<dbReference type="Pfam" id="PF01885">
    <property type="entry name" value="PTS_2-RNA"/>
    <property type="match status" value="1"/>
</dbReference>
<comment type="function">
    <text evidence="4 5">Removes the 2'-phosphate from RNA via an intermediate in which the phosphate is ADP-ribosylated by NAD followed by a presumed transesterification to release the RNA and generate ADP-ribose 1''-2''-cyclic phosphate (APPR&gt;P). May function as an ADP-ribosylase.</text>
</comment>
<dbReference type="InterPro" id="IPR002745">
    <property type="entry name" value="Ptrans_KptA/Tpt1"/>
</dbReference>
<protein>
    <recommendedName>
        <fullName evidence="5">Probable RNA 2'-phosphotransferase</fullName>
        <ecNumber evidence="5">2.7.1.-</ecNumber>
    </recommendedName>
</protein>
<comment type="similarity">
    <text evidence="1 5">Belongs to the KptA/TPT1 family.</text>
</comment>
<evidence type="ECO:0000313" key="7">
    <source>
        <dbReference type="Proteomes" id="UP000440498"/>
    </source>
</evidence>
<dbReference type="GO" id="GO:0000215">
    <property type="term" value="F:tRNA 2'-phosphotransferase activity"/>
    <property type="evidence" value="ECO:0007669"/>
    <property type="project" value="TreeGrafter"/>
</dbReference>
<dbReference type="EC" id="2.7.1.-" evidence="5"/>
<dbReference type="HAMAP" id="MF_00299">
    <property type="entry name" value="KptA"/>
    <property type="match status" value="1"/>
</dbReference>
<accession>A0A6A7N4Z1</accession>
<dbReference type="PANTHER" id="PTHR12684">
    <property type="entry name" value="PUTATIVE PHOSPHOTRANSFERASE"/>
    <property type="match status" value="1"/>
</dbReference>
<dbReference type="SUPFAM" id="SSF56399">
    <property type="entry name" value="ADP-ribosylation"/>
    <property type="match status" value="1"/>
</dbReference>
<keyword evidence="7" id="KW-1185">Reference proteome</keyword>
<evidence type="ECO:0000256" key="5">
    <source>
        <dbReference type="HAMAP-Rule" id="MF_00299"/>
    </source>
</evidence>
<dbReference type="Gene3D" id="3.20.170.30">
    <property type="match status" value="1"/>
</dbReference>
<dbReference type="GO" id="GO:0003950">
    <property type="term" value="F:NAD+ poly-ADP-ribosyltransferase activity"/>
    <property type="evidence" value="ECO:0007669"/>
    <property type="project" value="InterPro"/>
</dbReference>
<dbReference type="NCBIfam" id="NF002014">
    <property type="entry name" value="PRK00819.1-4"/>
    <property type="match status" value="1"/>
</dbReference>
<dbReference type="InterPro" id="IPR042080">
    <property type="entry name" value="RNA_2'-PTrans_N"/>
</dbReference>
<dbReference type="InterPro" id="IPR042081">
    <property type="entry name" value="RNA_2'-PTrans_C"/>
</dbReference>
<keyword evidence="3 5" id="KW-0520">NAD</keyword>